<protein>
    <submittedName>
        <fullName evidence="1">Uncharacterized protein</fullName>
    </submittedName>
</protein>
<name>A0A849KMR1_9BURK</name>
<evidence type="ECO:0000313" key="1">
    <source>
        <dbReference type="EMBL" id="NNU43059.1"/>
    </source>
</evidence>
<comment type="caution">
    <text evidence="1">The sequence shown here is derived from an EMBL/GenBank/DDBJ whole genome shotgun (WGS) entry which is preliminary data.</text>
</comment>
<keyword evidence="2" id="KW-1185">Reference proteome</keyword>
<evidence type="ECO:0000313" key="2">
    <source>
        <dbReference type="Proteomes" id="UP000552954"/>
    </source>
</evidence>
<dbReference type="SUPFAM" id="SSF55729">
    <property type="entry name" value="Acyl-CoA N-acyltransferases (Nat)"/>
    <property type="match status" value="1"/>
</dbReference>
<dbReference type="RefSeq" id="WP_171557857.1">
    <property type="nucleotide sequence ID" value="NZ_JABFCS010000001.1"/>
</dbReference>
<reference evidence="1 2" key="2">
    <citation type="submission" date="2020-06" db="EMBL/GenBank/DDBJ databases">
        <title>Ramlibacter rhizophilus sp. nov., isolated from rhizosphere soil of national flower Mugunghwa from South Korea.</title>
        <authorList>
            <person name="Zheng-Fei Y."/>
            <person name="Huan T."/>
        </authorList>
    </citation>
    <scope>NUCLEOTIDE SEQUENCE [LARGE SCALE GENOMIC DNA]</scope>
    <source>
        <strain evidence="1 2">B156</strain>
    </source>
</reference>
<dbReference type="AlphaFoldDB" id="A0A849KMR1"/>
<sequence length="174" mass="19542">MSDFSGLEQSFALAAMPPMALFDDLSYEPPPAKTELQPREVGFLRLRGAHEIARILHLRDEIRLPAAVQADAGFAAREKKDEIGLVGAFLRFGEAIGTIRLVPMTEGVAPCEKLLERHRIPWELRDESWEVGRLVLAERYRSGPESLKRCLFLTLVHLIENTNVENLFASCTPC</sequence>
<proteinExistence type="predicted"/>
<accession>A0A849KMR1</accession>
<gene>
    <name evidence="1" type="ORF">HK415_07635</name>
</gene>
<dbReference type="EMBL" id="JABFCS010000001">
    <property type="protein sequence ID" value="NNU43059.1"/>
    <property type="molecule type" value="Genomic_DNA"/>
</dbReference>
<dbReference type="InterPro" id="IPR016181">
    <property type="entry name" value="Acyl_CoA_acyltransferase"/>
</dbReference>
<dbReference type="Proteomes" id="UP000552954">
    <property type="component" value="Unassembled WGS sequence"/>
</dbReference>
<dbReference type="Gene3D" id="3.40.630.30">
    <property type="match status" value="1"/>
</dbReference>
<reference evidence="1 2" key="1">
    <citation type="submission" date="2020-05" db="EMBL/GenBank/DDBJ databases">
        <authorList>
            <person name="Khan S.A."/>
            <person name="Jeon C.O."/>
            <person name="Chun B.H."/>
        </authorList>
    </citation>
    <scope>NUCLEOTIDE SEQUENCE [LARGE SCALE GENOMIC DNA]</scope>
    <source>
        <strain evidence="1 2">B156</strain>
    </source>
</reference>
<organism evidence="1 2">
    <name type="scientific">Ramlibacter montanisoli</name>
    <dbReference type="NCBI Taxonomy" id="2732512"/>
    <lineage>
        <taxon>Bacteria</taxon>
        <taxon>Pseudomonadati</taxon>
        <taxon>Pseudomonadota</taxon>
        <taxon>Betaproteobacteria</taxon>
        <taxon>Burkholderiales</taxon>
        <taxon>Comamonadaceae</taxon>
        <taxon>Ramlibacter</taxon>
    </lineage>
</organism>